<dbReference type="EMBL" id="JAMAST010000016">
    <property type="protein sequence ID" value="MCL1632498.1"/>
    <property type="molecule type" value="Genomic_DNA"/>
</dbReference>
<evidence type="ECO:0000259" key="2">
    <source>
        <dbReference type="Pfam" id="PF13439"/>
    </source>
</evidence>
<dbReference type="PANTHER" id="PTHR12526:SF572">
    <property type="entry name" value="BLL5144 PROTEIN"/>
    <property type="match status" value="1"/>
</dbReference>
<evidence type="ECO:0000313" key="3">
    <source>
        <dbReference type="EMBL" id="MCL1632498.1"/>
    </source>
</evidence>
<dbReference type="Pfam" id="PF13439">
    <property type="entry name" value="Glyco_transf_4"/>
    <property type="match status" value="1"/>
</dbReference>
<evidence type="ECO:0000259" key="1">
    <source>
        <dbReference type="Pfam" id="PF00534"/>
    </source>
</evidence>
<dbReference type="Proteomes" id="UP001203004">
    <property type="component" value="Unassembled WGS sequence"/>
</dbReference>
<dbReference type="SUPFAM" id="SSF53756">
    <property type="entry name" value="UDP-Glycosyltransferase/glycogen phosphorylase"/>
    <property type="match status" value="1"/>
</dbReference>
<name>A0ABT0MCV2_9BACL</name>
<dbReference type="PANTHER" id="PTHR12526">
    <property type="entry name" value="GLYCOSYLTRANSFERASE"/>
    <property type="match status" value="1"/>
</dbReference>
<sequence>MSEQVAYVSTYLPQKCGIATYTYHLRQSVQKAKRDSLSDPVVVIKDKDTMYPNDPFFKWSIEKECREDYIRIAEALNQSSVSVVSLQHEFGIFGGYAGAYILDFVRTLKKPLVTTFHTVFKVPQEPYAPIQHELAERSDKLVVMNHKAVSYLVNSFHIPEDKITFIPHGTPVPDMKKRTDFRSRIGWHDRKVIMTFGFLSRNKGIEAVLHALPDVVRKVPNALYVIIGQTHPNVKRQEGESYRKELQAMIRAHHLENHVQMIDRFMTEQDLVSYITASDLYITPYPGLDQITSGTLAYAIGLERPVLTTPYRYAQDLLRGYEELFVSYSDRNGWIRKMNALLSDDALLASYQAKMAQIGRQMSWPRAGKRYSQLFSEAVTMTGVDTIAGVQNANDAS</sequence>
<organism evidence="3 4">
    <name type="scientific">Sporolactobacillus mangiferae</name>
    <dbReference type="NCBI Taxonomy" id="2940498"/>
    <lineage>
        <taxon>Bacteria</taxon>
        <taxon>Bacillati</taxon>
        <taxon>Bacillota</taxon>
        <taxon>Bacilli</taxon>
        <taxon>Bacillales</taxon>
        <taxon>Sporolactobacillaceae</taxon>
        <taxon>Sporolactobacillus</taxon>
    </lineage>
</organism>
<gene>
    <name evidence="3" type="ORF">M3N64_11270</name>
</gene>
<dbReference type="Gene3D" id="3.40.50.2000">
    <property type="entry name" value="Glycogen Phosphorylase B"/>
    <property type="match status" value="2"/>
</dbReference>
<dbReference type="CDD" id="cd03822">
    <property type="entry name" value="GT4_mannosyltransferase-like"/>
    <property type="match status" value="1"/>
</dbReference>
<dbReference type="InterPro" id="IPR028098">
    <property type="entry name" value="Glyco_trans_4-like_N"/>
</dbReference>
<keyword evidence="4" id="KW-1185">Reference proteome</keyword>
<dbReference type="RefSeq" id="WP_249102266.1">
    <property type="nucleotide sequence ID" value="NZ_JAMAST010000016.1"/>
</dbReference>
<dbReference type="InterPro" id="IPR001296">
    <property type="entry name" value="Glyco_trans_1"/>
</dbReference>
<feature type="domain" description="Glycosyltransferase subfamily 4-like N-terminal" evidence="2">
    <location>
        <begin position="69"/>
        <end position="170"/>
    </location>
</feature>
<evidence type="ECO:0000313" key="4">
    <source>
        <dbReference type="Proteomes" id="UP001203004"/>
    </source>
</evidence>
<comment type="caution">
    <text evidence="3">The sequence shown here is derived from an EMBL/GenBank/DDBJ whole genome shotgun (WGS) entry which is preliminary data.</text>
</comment>
<accession>A0ABT0MCV2</accession>
<protein>
    <submittedName>
        <fullName evidence="3">Glycosyltransferase family 4 protein</fullName>
    </submittedName>
</protein>
<feature type="domain" description="Glycosyl transferase family 1" evidence="1">
    <location>
        <begin position="180"/>
        <end position="361"/>
    </location>
</feature>
<reference evidence="3 4" key="1">
    <citation type="submission" date="2022-05" db="EMBL/GenBank/DDBJ databases">
        <title>Sporolactobacillus sp nov CPB3-1, isolated from tree bark (Mangifera indica L.).</title>
        <authorList>
            <person name="Phuengjayaem S."/>
            <person name="Tanasupawat S."/>
        </authorList>
    </citation>
    <scope>NUCLEOTIDE SEQUENCE [LARGE SCALE GENOMIC DNA]</scope>
    <source>
        <strain evidence="3 4">CPB3-1</strain>
    </source>
</reference>
<proteinExistence type="predicted"/>
<dbReference type="Pfam" id="PF00534">
    <property type="entry name" value="Glycos_transf_1"/>
    <property type="match status" value="1"/>
</dbReference>